<feature type="signal peptide" evidence="1">
    <location>
        <begin position="1"/>
        <end position="21"/>
    </location>
</feature>
<dbReference type="Gramene" id="TKW41273">
    <property type="protein sequence ID" value="TKW41273"/>
    <property type="gene ID" value="SEVIR_1G304250v2"/>
</dbReference>
<protein>
    <submittedName>
        <fullName evidence="2">Uncharacterized protein</fullName>
    </submittedName>
</protein>
<name>A0A4U6WHJ5_SETVI</name>
<keyword evidence="3" id="KW-1185">Reference proteome</keyword>
<feature type="chain" id="PRO_5020368385" evidence="1">
    <location>
        <begin position="22"/>
        <end position="41"/>
    </location>
</feature>
<proteinExistence type="predicted"/>
<organism evidence="2 3">
    <name type="scientific">Setaria viridis</name>
    <name type="common">Green bristlegrass</name>
    <name type="synonym">Setaria italica subsp. viridis</name>
    <dbReference type="NCBI Taxonomy" id="4556"/>
    <lineage>
        <taxon>Eukaryota</taxon>
        <taxon>Viridiplantae</taxon>
        <taxon>Streptophyta</taxon>
        <taxon>Embryophyta</taxon>
        <taxon>Tracheophyta</taxon>
        <taxon>Spermatophyta</taxon>
        <taxon>Magnoliopsida</taxon>
        <taxon>Liliopsida</taxon>
        <taxon>Poales</taxon>
        <taxon>Poaceae</taxon>
        <taxon>PACMAD clade</taxon>
        <taxon>Panicoideae</taxon>
        <taxon>Panicodae</taxon>
        <taxon>Paniceae</taxon>
        <taxon>Cenchrinae</taxon>
        <taxon>Setaria</taxon>
    </lineage>
</organism>
<evidence type="ECO:0000313" key="2">
    <source>
        <dbReference type="EMBL" id="TKW41273.1"/>
    </source>
</evidence>
<evidence type="ECO:0000313" key="3">
    <source>
        <dbReference type="Proteomes" id="UP000298652"/>
    </source>
</evidence>
<keyword evidence="1" id="KW-0732">Signal</keyword>
<accession>A0A4U6WHJ5</accession>
<gene>
    <name evidence="2" type="ORF">SEVIR_1G304250v2</name>
</gene>
<dbReference type="EMBL" id="CM016552">
    <property type="protein sequence ID" value="TKW41273.1"/>
    <property type="molecule type" value="Genomic_DNA"/>
</dbReference>
<dbReference type="AlphaFoldDB" id="A0A4U6WHJ5"/>
<reference evidence="2" key="1">
    <citation type="submission" date="2019-03" db="EMBL/GenBank/DDBJ databases">
        <title>WGS assembly of Setaria viridis.</title>
        <authorList>
            <person name="Huang P."/>
            <person name="Jenkins J."/>
            <person name="Grimwood J."/>
            <person name="Barry K."/>
            <person name="Healey A."/>
            <person name="Mamidi S."/>
            <person name="Sreedasyam A."/>
            <person name="Shu S."/>
            <person name="Feldman M."/>
            <person name="Wu J."/>
            <person name="Yu Y."/>
            <person name="Chen C."/>
            <person name="Johnson J."/>
            <person name="Rokhsar D."/>
            <person name="Baxter I."/>
            <person name="Schmutz J."/>
            <person name="Brutnell T."/>
            <person name="Kellogg E."/>
        </authorList>
    </citation>
    <scope>NUCLEOTIDE SEQUENCE [LARGE SCALE GENOMIC DNA]</scope>
</reference>
<dbReference type="Proteomes" id="UP000298652">
    <property type="component" value="Chromosome 1"/>
</dbReference>
<sequence length="41" mass="4517">MFVVAIWKGLTIWGLMQQSLAACGTEMDATIPIFSFFCVCS</sequence>
<evidence type="ECO:0000256" key="1">
    <source>
        <dbReference type="SAM" id="SignalP"/>
    </source>
</evidence>